<feature type="domain" description="Immunity protein 30" evidence="1">
    <location>
        <begin position="15"/>
        <end position="114"/>
    </location>
</feature>
<evidence type="ECO:0000313" key="3">
    <source>
        <dbReference type="Proteomes" id="UP000501421"/>
    </source>
</evidence>
<organism evidence="2 3">
    <name type="scientific">Geobacillus subterraneus</name>
    <dbReference type="NCBI Taxonomy" id="129338"/>
    <lineage>
        <taxon>Bacteria</taxon>
        <taxon>Bacillati</taxon>
        <taxon>Bacillota</taxon>
        <taxon>Bacilli</taxon>
        <taxon>Bacillales</taxon>
        <taxon>Anoxybacillaceae</taxon>
        <taxon>Geobacillus</taxon>
    </lineage>
</organism>
<evidence type="ECO:0000313" key="2">
    <source>
        <dbReference type="EMBL" id="BBW97517.1"/>
    </source>
</evidence>
<accession>A0A679FTD8</accession>
<dbReference type="AlphaFoldDB" id="A0A679FTD8"/>
<gene>
    <name evidence="2" type="ORF">GsuE55_23500</name>
</gene>
<name>A0A679FTD8_9BACL</name>
<proteinExistence type="predicted"/>
<dbReference type="EMBL" id="AP022557">
    <property type="protein sequence ID" value="BBW97517.1"/>
    <property type="molecule type" value="Genomic_DNA"/>
</dbReference>
<sequence>MFLDIKSEIKKVYHNRLLETEKQVEEFEQALKNIYEYDEVSIIKDLMLAFDDNTENHEVMFNLVHTIEHLYKNKIEEGLKLIANSVPIIIDYGREWIEILHYRILNHPQVRMIYAKVLRDIDIKARNIIKDLLEDIKREDPELFSDSVDEVLGSI</sequence>
<reference evidence="3" key="1">
    <citation type="journal article" date="2020" name="Microbiol. Resour. Announc.">
        <title>Complete Genome Sequence of Geobacillus sp. Strain E55-1, Isolated from Mine Geyser in Japan.</title>
        <authorList>
            <person name="Miyazaki K."/>
            <person name="Hase E."/>
            <person name="Tokito N."/>
        </authorList>
    </citation>
    <scope>NUCLEOTIDE SEQUENCE [LARGE SCALE GENOMIC DNA]</scope>
    <source>
        <strain evidence="3">E55-1</strain>
    </source>
</reference>
<protein>
    <recommendedName>
        <fullName evidence="1">Immunity protein 30 domain-containing protein</fullName>
    </recommendedName>
</protein>
<dbReference type="InterPro" id="IPR029084">
    <property type="entry name" value="Imm30"/>
</dbReference>
<keyword evidence="3" id="KW-1185">Reference proteome</keyword>
<dbReference type="Pfam" id="PF15565">
    <property type="entry name" value="Imm30"/>
    <property type="match status" value="1"/>
</dbReference>
<dbReference type="Proteomes" id="UP000501421">
    <property type="component" value="Chromosome"/>
</dbReference>
<evidence type="ECO:0000259" key="1">
    <source>
        <dbReference type="Pfam" id="PF15565"/>
    </source>
</evidence>